<keyword evidence="8" id="KW-0010">Activator</keyword>
<evidence type="ECO:0000256" key="10">
    <source>
        <dbReference type="ARBA" id="ARBA00023242"/>
    </source>
</evidence>
<dbReference type="InterPro" id="IPR009057">
    <property type="entry name" value="Homeodomain-like_sf"/>
</dbReference>
<dbReference type="Pfam" id="PF08914">
    <property type="entry name" value="Myb_Rap1"/>
    <property type="match status" value="1"/>
</dbReference>
<evidence type="ECO:0000256" key="9">
    <source>
        <dbReference type="ARBA" id="ARBA00023163"/>
    </source>
</evidence>
<dbReference type="Gene3D" id="1.10.10.2170">
    <property type="match status" value="1"/>
</dbReference>
<keyword evidence="6" id="KW-0779">Telomere</keyword>
<dbReference type="PANTHER" id="PTHR16466">
    <property type="entry name" value="TELOMERE REPEAT-BINDING FACTOR 2-INTERACTING PROTEIN 1"/>
    <property type="match status" value="1"/>
</dbReference>
<organism evidence="15 16">
    <name type="scientific">Ceratocystis fimbriata CBS 114723</name>
    <dbReference type="NCBI Taxonomy" id="1035309"/>
    <lineage>
        <taxon>Eukaryota</taxon>
        <taxon>Fungi</taxon>
        <taxon>Dikarya</taxon>
        <taxon>Ascomycota</taxon>
        <taxon>Pezizomycotina</taxon>
        <taxon>Sordariomycetes</taxon>
        <taxon>Hypocreomycetidae</taxon>
        <taxon>Microascales</taxon>
        <taxon>Ceratocystidaceae</taxon>
        <taxon>Ceratocystis</taxon>
    </lineage>
</organism>
<dbReference type="Gene3D" id="1.10.10.60">
    <property type="entry name" value="Homeodomain-like"/>
    <property type="match status" value="1"/>
</dbReference>
<keyword evidence="7" id="KW-0805">Transcription regulation</keyword>
<gene>
    <name evidence="15" type="ORF">CFIMG_001683RA</name>
</gene>
<dbReference type="PANTHER" id="PTHR16466:SF6">
    <property type="entry name" value="TELOMERIC REPEAT-BINDING FACTOR 2-INTERACTING PROTEIN 1"/>
    <property type="match status" value="1"/>
</dbReference>
<dbReference type="InterPro" id="IPR015010">
    <property type="entry name" value="TERF2IP_Myb"/>
</dbReference>
<feature type="domain" description="TERF2-interacting telomeric protein 1 Myb" evidence="13">
    <location>
        <begin position="105"/>
        <end position="154"/>
    </location>
</feature>
<evidence type="ECO:0000313" key="16">
    <source>
        <dbReference type="Proteomes" id="UP000222788"/>
    </source>
</evidence>
<dbReference type="CDD" id="cd11655">
    <property type="entry name" value="rap1_myb-like"/>
    <property type="match status" value="1"/>
</dbReference>
<evidence type="ECO:0000256" key="12">
    <source>
        <dbReference type="SAM" id="MobiDB-lite"/>
    </source>
</evidence>
<keyword evidence="5" id="KW-0158">Chromosome</keyword>
<feature type="compositionally biased region" description="Low complexity" evidence="12">
    <location>
        <begin position="906"/>
        <end position="916"/>
    </location>
</feature>
<sequence>MASPQPSSGGIFYGLSFFVAQKVPDRENLIEEIKKNDGKISTFEKNAFMSIVNESRPDASLYAYSYRYIHDSLRAGALQCKDDYSIQNLRPADLPTPIKMHRTPFTAEDDAILLQQVQNHKHASGNLIYKKLEKEFPQHPWSSWRDRYVKILKPLLDLEDASAPEMELSKTSQLRRSRLKRIIQESKQPEPDADVDCAKSAKTQPNPVTVALYKTNARQVASIDPVATIRQSPAQLVMAQQTFPGEGPSANAVVFNSPPNPAAKSFMRPSGIAIASRSLPDTEGSKNRAKHVRIEFSKEIAVASSSQEFDRGDPEGGYPCSYNVPGLASPRPLSKKKFVSLAESGRAQVQLSVRTPNKQGVINLPRIMDENAVIPDIRSNESPSVLAQRIRTLSSQSKKEVWTIREEASLEEAVMQHVKNGGHWQDIAFYKKYAQGSKSKKHSWESTKRHFAELVQQKKVDMDDWDLGSKAPSESPLRSVSPELQPFPIKRNAVGNNDYESSPVQDTDQSQDRVKNYSQPPKQGLDPPDLRARPGDAQWTAPKSLSQIEQEAEILDIQMEADSSCPVEPTWHILGSEVMFIDVFKAVMSQHTPPRDVDWLTVAQQLGLEWVLNTSGVVAKLKEYWNLNMPHCVGYFRQAQELLGDEGIFEEAEEEEISSEHSWEAMENENLPELYRTQSGPLGQDGIVANINGLNGDVDADLTEALPTNEPTSAPLPQPEEVPTSSDPFEPIPTFQQQKRPRPIDDVIPSTPGLSPFKSKATDGEPAAKHRRIMAEPETQDFQIDTSPCQQILLEINSYSPVASKPKATTTAKPSQAPAPEKTFANLGLSSSVHMASQKPQARKEQQAHVLPQGKPRKSLPLRFDSTLPSSSAPTRRALPSQFTRQKQQSQGKQPVKGNKSHSSHVHNVQSVVRHSNGTSRPPTSSLPQRAPTALPKRTSAPATKQAEEDPLNAYYQIRVKEGYAKPYIKTALFTTTFSTGGSTLAVLDSLQEGNGIPRDISGVWTSEDDTWLKRYGGLNMDYEPGSPRRQQKKEAQVLKAHGNLVRKHGEKTVDLRLDFLRNVDYLKKRREKRD</sequence>
<evidence type="ECO:0000256" key="4">
    <source>
        <dbReference type="ARBA" id="ARBA00017805"/>
    </source>
</evidence>
<dbReference type="GO" id="GO:0070187">
    <property type="term" value="C:shelterin complex"/>
    <property type="evidence" value="ECO:0007669"/>
    <property type="project" value="TreeGrafter"/>
</dbReference>
<dbReference type="EMBL" id="APWK03000017">
    <property type="protein sequence ID" value="PHH54968.1"/>
    <property type="molecule type" value="Genomic_DNA"/>
</dbReference>
<evidence type="ECO:0000256" key="5">
    <source>
        <dbReference type="ARBA" id="ARBA00022454"/>
    </source>
</evidence>
<dbReference type="GO" id="GO:0010833">
    <property type="term" value="P:telomere maintenance via telomere lengthening"/>
    <property type="evidence" value="ECO:0007669"/>
    <property type="project" value="TreeGrafter"/>
</dbReference>
<proteinExistence type="inferred from homology"/>
<feature type="compositionally biased region" description="Polar residues" evidence="12">
    <location>
        <begin position="881"/>
        <end position="893"/>
    </location>
</feature>
<comment type="similarity">
    <text evidence="3">Belongs to the RAP1 family.</text>
</comment>
<evidence type="ECO:0000256" key="3">
    <source>
        <dbReference type="ARBA" id="ARBA00010467"/>
    </source>
</evidence>
<feature type="region of interest" description="Disordered" evidence="12">
    <location>
        <begin position="463"/>
        <end position="543"/>
    </location>
</feature>
<evidence type="ECO:0000256" key="6">
    <source>
        <dbReference type="ARBA" id="ARBA00022895"/>
    </source>
</evidence>
<dbReference type="OrthoDB" id="435460at2759"/>
<keyword evidence="10" id="KW-0539">Nucleus</keyword>
<dbReference type="Proteomes" id="UP000222788">
    <property type="component" value="Unassembled WGS sequence"/>
</dbReference>
<feature type="compositionally biased region" description="Polar residues" evidence="12">
    <location>
        <begin position="828"/>
        <end position="840"/>
    </location>
</feature>
<feature type="compositionally biased region" description="Polar residues" evidence="12">
    <location>
        <begin position="917"/>
        <end position="928"/>
    </location>
</feature>
<evidence type="ECO:0000259" key="14">
    <source>
        <dbReference type="Pfam" id="PF11626"/>
    </source>
</evidence>
<name>A0A2C5X586_9PEZI</name>
<comment type="caution">
    <text evidence="15">The sequence shown here is derived from an EMBL/GenBank/DDBJ whole genome shotgun (WGS) entry which is preliminary data.</text>
</comment>
<feature type="domain" description="TRF2-interacting telomeric protein/Rap1 C-terminal" evidence="14">
    <location>
        <begin position="961"/>
        <end position="1062"/>
    </location>
</feature>
<feature type="compositionally biased region" description="Polar residues" evidence="12">
    <location>
        <begin position="494"/>
        <end position="508"/>
    </location>
</feature>
<dbReference type="GO" id="GO:0031848">
    <property type="term" value="P:protection from non-homologous end joining at telomere"/>
    <property type="evidence" value="ECO:0007669"/>
    <property type="project" value="TreeGrafter"/>
</dbReference>
<comment type="subcellular location">
    <subcellularLocation>
        <location evidence="2">Chromosome</location>
        <location evidence="2">Telomere</location>
    </subcellularLocation>
    <subcellularLocation>
        <location evidence="1">Nucleus</location>
    </subcellularLocation>
</comment>
<feature type="region of interest" description="Disordered" evidence="12">
    <location>
        <begin position="802"/>
        <end position="948"/>
    </location>
</feature>
<dbReference type="GO" id="GO:0042162">
    <property type="term" value="F:telomeric DNA binding"/>
    <property type="evidence" value="ECO:0007669"/>
    <property type="project" value="TreeGrafter"/>
</dbReference>
<feature type="compositionally biased region" description="Polar residues" evidence="12">
    <location>
        <begin position="802"/>
        <end position="814"/>
    </location>
</feature>
<keyword evidence="16" id="KW-1185">Reference proteome</keyword>
<dbReference type="InterPro" id="IPR039595">
    <property type="entry name" value="TE2IP/Rap1"/>
</dbReference>
<reference evidence="15 16" key="2">
    <citation type="journal article" date="2013" name="IMA Fungus">
        <title>IMA Genome-F 1: Ceratocystis fimbriata: Draft nuclear genome sequence for the plant pathogen, Ceratocystis fimbriata.</title>
        <authorList>
            <person name="Wilken P.M."/>
            <person name="Steenkamp E.T."/>
            <person name="Wingfield M.J."/>
            <person name="de Beer Z.W."/>
            <person name="Wingfield B.D."/>
        </authorList>
    </citation>
    <scope>NUCLEOTIDE SEQUENCE [LARGE SCALE GENOMIC DNA]</scope>
    <source>
        <strain evidence="15 16">CBS 114723</strain>
    </source>
</reference>
<reference evidence="15 16" key="1">
    <citation type="journal article" date="2013" name="Fungal Biol.">
        <title>Analysis of microsatellite markers in the genome of the plant pathogen Ceratocystis fimbriata.</title>
        <authorList>
            <person name="Simpson M.C."/>
            <person name="Wilken P.M."/>
            <person name="Coetzee M.P."/>
            <person name="Wingfield M.J."/>
            <person name="Wingfield B.D."/>
        </authorList>
    </citation>
    <scope>NUCLEOTIDE SEQUENCE [LARGE SCALE GENOMIC DNA]</scope>
    <source>
        <strain evidence="15 16">CBS 114723</strain>
    </source>
</reference>
<dbReference type="SUPFAM" id="SSF46689">
    <property type="entry name" value="Homeodomain-like"/>
    <property type="match status" value="1"/>
</dbReference>
<dbReference type="Pfam" id="PF11626">
    <property type="entry name" value="Rap1_C"/>
    <property type="match status" value="1"/>
</dbReference>
<protein>
    <recommendedName>
        <fullName evidence="4">Telomeric repeat-binding factor 2-interacting protein 1</fullName>
    </recommendedName>
    <alternativeName>
        <fullName evidence="11">Repressor/activator protein 1 homolog</fullName>
    </alternativeName>
</protein>
<evidence type="ECO:0000256" key="1">
    <source>
        <dbReference type="ARBA" id="ARBA00004123"/>
    </source>
</evidence>
<evidence type="ECO:0000256" key="11">
    <source>
        <dbReference type="ARBA" id="ARBA00032471"/>
    </source>
</evidence>
<evidence type="ECO:0000313" key="15">
    <source>
        <dbReference type="EMBL" id="PHH54968.1"/>
    </source>
</evidence>
<dbReference type="AlphaFoldDB" id="A0A2C5X586"/>
<keyword evidence="9" id="KW-0804">Transcription</keyword>
<dbReference type="STRING" id="1035309.A0A2C5X586"/>
<evidence type="ECO:0000256" key="2">
    <source>
        <dbReference type="ARBA" id="ARBA00004574"/>
    </source>
</evidence>
<dbReference type="InterPro" id="IPR038104">
    <property type="entry name" value="Rap1_C_sf"/>
</dbReference>
<evidence type="ECO:0000259" key="13">
    <source>
        <dbReference type="Pfam" id="PF08914"/>
    </source>
</evidence>
<accession>A0A2C5X586</accession>
<dbReference type="InterPro" id="IPR021661">
    <property type="entry name" value="Rap1_C"/>
</dbReference>
<evidence type="ECO:0000256" key="7">
    <source>
        <dbReference type="ARBA" id="ARBA00023015"/>
    </source>
</evidence>
<evidence type="ECO:0000256" key="8">
    <source>
        <dbReference type="ARBA" id="ARBA00023159"/>
    </source>
</evidence>
<feature type="region of interest" description="Disordered" evidence="12">
    <location>
        <begin position="699"/>
        <end position="770"/>
    </location>
</feature>